<keyword evidence="2" id="KW-1185">Reference proteome</keyword>
<dbReference type="EMBL" id="CP036426">
    <property type="protein sequence ID" value="QDV35934.1"/>
    <property type="molecule type" value="Genomic_DNA"/>
</dbReference>
<reference evidence="1 2" key="1">
    <citation type="submission" date="2019-02" db="EMBL/GenBank/DDBJ databases">
        <title>Deep-cultivation of Planctomycetes and their phenomic and genomic characterization uncovers novel biology.</title>
        <authorList>
            <person name="Wiegand S."/>
            <person name="Jogler M."/>
            <person name="Boedeker C."/>
            <person name="Pinto D."/>
            <person name="Vollmers J."/>
            <person name="Rivas-Marin E."/>
            <person name="Kohn T."/>
            <person name="Peeters S.H."/>
            <person name="Heuer A."/>
            <person name="Rast P."/>
            <person name="Oberbeckmann S."/>
            <person name="Bunk B."/>
            <person name="Jeske O."/>
            <person name="Meyerdierks A."/>
            <person name="Storesund J.E."/>
            <person name="Kallscheuer N."/>
            <person name="Luecker S."/>
            <person name="Lage O.M."/>
            <person name="Pohl T."/>
            <person name="Merkel B.J."/>
            <person name="Hornburger P."/>
            <person name="Mueller R.-W."/>
            <person name="Bruemmer F."/>
            <person name="Labrenz M."/>
            <person name="Spormann A.M."/>
            <person name="Op den Camp H."/>
            <person name="Overmann J."/>
            <person name="Amann R."/>
            <person name="Jetten M.S.M."/>
            <person name="Mascher T."/>
            <person name="Medema M.H."/>
            <person name="Devos D.P."/>
            <person name="Kaster A.-K."/>
            <person name="Ovreas L."/>
            <person name="Rohde M."/>
            <person name="Galperin M.Y."/>
            <person name="Jogler C."/>
        </authorList>
    </citation>
    <scope>NUCLEOTIDE SEQUENCE [LARGE SCALE GENOMIC DNA]</scope>
    <source>
        <strain evidence="1 2">ElP</strain>
    </source>
</reference>
<organism evidence="1 2">
    <name type="scientific">Tautonia plasticadhaerens</name>
    <dbReference type="NCBI Taxonomy" id="2527974"/>
    <lineage>
        <taxon>Bacteria</taxon>
        <taxon>Pseudomonadati</taxon>
        <taxon>Planctomycetota</taxon>
        <taxon>Planctomycetia</taxon>
        <taxon>Isosphaerales</taxon>
        <taxon>Isosphaeraceae</taxon>
        <taxon>Tautonia</taxon>
    </lineage>
</organism>
<proteinExistence type="predicted"/>
<dbReference type="AlphaFoldDB" id="A0A518H511"/>
<gene>
    <name evidence="1" type="ORF">ElP_38430</name>
</gene>
<dbReference type="KEGG" id="tpla:ElP_38430"/>
<accession>A0A518H511</accession>
<sequence>MPGMLDRVEDRGDGPVLAGPGVAVAEVVDRLEAGENAEAVRRSLGLHAGDVVAAIAAAGLGPGPDDGPGLVRSTPGRPRLVSATSERNLVALFPDADRPSLLALLAGLLQILDSWEPSHTAAQEADDRGERTTSRYWHGIAHRREPDPGNASYWFRRVGRVPDFDELAGAARPILLELGDGALAARLCRDGWDPFAFIDACTSAGSGSPEAVALRRIQRQEMAILLATSLRHADR</sequence>
<dbReference type="Proteomes" id="UP000317835">
    <property type="component" value="Chromosome"/>
</dbReference>
<protein>
    <submittedName>
        <fullName evidence="1">Uncharacterized protein</fullName>
    </submittedName>
</protein>
<name>A0A518H511_9BACT</name>
<evidence type="ECO:0000313" key="1">
    <source>
        <dbReference type="EMBL" id="QDV35934.1"/>
    </source>
</evidence>
<evidence type="ECO:0000313" key="2">
    <source>
        <dbReference type="Proteomes" id="UP000317835"/>
    </source>
</evidence>